<name>A0A7C5HP24_UNCW3</name>
<dbReference type="EMBL" id="DRTB01000259">
    <property type="protein sequence ID" value="HHE05096.1"/>
    <property type="molecule type" value="Genomic_DNA"/>
</dbReference>
<comment type="caution">
    <text evidence="1">The sequence shown here is derived from an EMBL/GenBank/DDBJ whole genome shotgun (WGS) entry which is preliminary data.</text>
</comment>
<proteinExistence type="predicted"/>
<evidence type="ECO:0000313" key="1">
    <source>
        <dbReference type="EMBL" id="HHE05096.1"/>
    </source>
</evidence>
<dbReference type="InterPro" id="IPR011990">
    <property type="entry name" value="TPR-like_helical_dom_sf"/>
</dbReference>
<reference evidence="1" key="1">
    <citation type="journal article" date="2020" name="mSystems">
        <title>Genome- and Community-Level Interaction Insights into Carbon Utilization and Element Cycling Functions of Hydrothermarchaeota in Hydrothermal Sediment.</title>
        <authorList>
            <person name="Zhou Z."/>
            <person name="Liu Y."/>
            <person name="Xu W."/>
            <person name="Pan J."/>
            <person name="Luo Z.H."/>
            <person name="Li M."/>
        </authorList>
    </citation>
    <scope>NUCLEOTIDE SEQUENCE [LARGE SCALE GENOMIC DNA]</scope>
    <source>
        <strain evidence="1">HyVt-74</strain>
    </source>
</reference>
<dbReference type="Proteomes" id="UP000886110">
    <property type="component" value="Unassembled WGS sequence"/>
</dbReference>
<evidence type="ECO:0008006" key="2">
    <source>
        <dbReference type="Google" id="ProtNLM"/>
    </source>
</evidence>
<protein>
    <recommendedName>
        <fullName evidence="2">Tetratricopeptide repeat protein</fullName>
    </recommendedName>
</protein>
<dbReference type="SUPFAM" id="SSF48452">
    <property type="entry name" value="TPR-like"/>
    <property type="match status" value="1"/>
</dbReference>
<gene>
    <name evidence="1" type="ORF">ENL19_03430</name>
</gene>
<organism evidence="1">
    <name type="scientific">candidate division WOR-3 bacterium</name>
    <dbReference type="NCBI Taxonomy" id="2052148"/>
    <lineage>
        <taxon>Bacteria</taxon>
        <taxon>Bacteria division WOR-3</taxon>
    </lineage>
</organism>
<accession>A0A7C5HP24</accession>
<sequence>MVLLIMVSLLPDSVLRFAKELEMEGDIFRSITEYKRYIYLVPDADSIRYRIASMYEKNGWYGNAINILRGVKRKNSKYKVSMGKLFYSAGYYDSCDNYWDGRLMGLVYLRKGEINKGMNYLNLRQPPRLKNPALGIALATIVPGLGRVYANRPGDGIFTLFTVLVPTYFSYKYYREDNY</sequence>
<dbReference type="AlphaFoldDB" id="A0A7C5HP24"/>
<feature type="non-terminal residue" evidence="1">
    <location>
        <position position="179"/>
    </location>
</feature>